<reference evidence="1" key="1">
    <citation type="submission" date="2022-02" db="EMBL/GenBank/DDBJ databases">
        <title>Plant Genome Project.</title>
        <authorList>
            <person name="Zhang R.-G."/>
        </authorList>
    </citation>
    <scope>NUCLEOTIDE SEQUENCE</scope>
    <source>
        <strain evidence="1">AT1</strain>
    </source>
</reference>
<accession>A0ACC0Q0E0</accession>
<dbReference type="EMBL" id="CM046388">
    <property type="protein sequence ID" value="KAI8570889.1"/>
    <property type="molecule type" value="Genomic_DNA"/>
</dbReference>
<sequence>MRLALWQLLWVNLVASPNLSKSTADVFSLKSIRLALAIVRQETADHLLYPNPGSLMVDEHLQYFHFLGTILAKVGDGAAFWQFTKMELKTFW</sequence>
<organism evidence="1 2">
    <name type="scientific">Rhododendron molle</name>
    <name type="common">Chinese azalea</name>
    <name type="synonym">Azalea mollis</name>
    <dbReference type="NCBI Taxonomy" id="49168"/>
    <lineage>
        <taxon>Eukaryota</taxon>
        <taxon>Viridiplantae</taxon>
        <taxon>Streptophyta</taxon>
        <taxon>Embryophyta</taxon>
        <taxon>Tracheophyta</taxon>
        <taxon>Spermatophyta</taxon>
        <taxon>Magnoliopsida</taxon>
        <taxon>eudicotyledons</taxon>
        <taxon>Gunneridae</taxon>
        <taxon>Pentapetalae</taxon>
        <taxon>asterids</taxon>
        <taxon>Ericales</taxon>
        <taxon>Ericaceae</taxon>
        <taxon>Ericoideae</taxon>
        <taxon>Rhodoreae</taxon>
        <taxon>Rhododendron</taxon>
    </lineage>
</organism>
<proteinExistence type="predicted"/>
<dbReference type="Proteomes" id="UP001062846">
    <property type="component" value="Chromosome 1"/>
</dbReference>
<name>A0ACC0Q0E0_RHOML</name>
<keyword evidence="2" id="KW-1185">Reference proteome</keyword>
<evidence type="ECO:0000313" key="2">
    <source>
        <dbReference type="Proteomes" id="UP001062846"/>
    </source>
</evidence>
<protein>
    <submittedName>
        <fullName evidence="1">Uncharacterized protein</fullName>
    </submittedName>
</protein>
<comment type="caution">
    <text evidence="1">The sequence shown here is derived from an EMBL/GenBank/DDBJ whole genome shotgun (WGS) entry which is preliminary data.</text>
</comment>
<gene>
    <name evidence="1" type="ORF">RHMOL_Rhmol01G0073900</name>
</gene>
<evidence type="ECO:0000313" key="1">
    <source>
        <dbReference type="EMBL" id="KAI8570889.1"/>
    </source>
</evidence>